<dbReference type="PANTHER" id="PTHR23513">
    <property type="entry name" value="INTEGRAL MEMBRANE EFFLUX PROTEIN-RELATED"/>
    <property type="match status" value="1"/>
</dbReference>
<evidence type="ECO:0000256" key="3">
    <source>
        <dbReference type="ARBA" id="ARBA00022475"/>
    </source>
</evidence>
<dbReference type="InterPro" id="IPR010290">
    <property type="entry name" value="TM_effector"/>
</dbReference>
<feature type="transmembrane region" description="Helical" evidence="7">
    <location>
        <begin position="155"/>
        <end position="186"/>
    </location>
</feature>
<feature type="transmembrane region" description="Helical" evidence="7">
    <location>
        <begin position="85"/>
        <end position="109"/>
    </location>
</feature>
<evidence type="ECO:0000256" key="2">
    <source>
        <dbReference type="ARBA" id="ARBA00022448"/>
    </source>
</evidence>
<dbReference type="HOGENOM" id="CLU_034180_13_0_11"/>
<name>F5XPC8_MICPN</name>
<dbReference type="KEGG" id="mph:MLP_37540"/>
<feature type="transmembrane region" description="Helical" evidence="7">
    <location>
        <begin position="311"/>
        <end position="332"/>
    </location>
</feature>
<feature type="transmembrane region" description="Helical" evidence="7">
    <location>
        <begin position="352"/>
        <end position="371"/>
    </location>
</feature>
<reference evidence="8 9" key="1">
    <citation type="submission" date="2011-05" db="EMBL/GenBank/DDBJ databases">
        <title>Whole genome sequence of Microlunatus phosphovorus NM-1.</title>
        <authorList>
            <person name="Hosoyama A."/>
            <person name="Sasaki K."/>
            <person name="Harada T."/>
            <person name="Igarashi R."/>
            <person name="Kawakoshi A."/>
            <person name="Sasagawa M."/>
            <person name="Fukada J."/>
            <person name="Nakamura S."/>
            <person name="Katano Y."/>
            <person name="Hanada S."/>
            <person name="Kamagata Y."/>
            <person name="Nakamura N."/>
            <person name="Yamazaki S."/>
            <person name="Fujita N."/>
        </authorList>
    </citation>
    <scope>NUCLEOTIDE SEQUENCE [LARGE SCALE GENOMIC DNA]</scope>
    <source>
        <strain evidence="9">ATCC 700054 / DSM 10555 / JCM 9379 / NBRC 101784 / NCIMB 13414 / VKM Ac-1990 / NM-1</strain>
    </source>
</reference>
<feature type="transmembrane region" description="Helical" evidence="7">
    <location>
        <begin position="223"/>
        <end position="246"/>
    </location>
</feature>
<dbReference type="PANTHER" id="PTHR23513:SF6">
    <property type="entry name" value="MAJOR FACILITATOR SUPERFAMILY ASSOCIATED DOMAIN-CONTAINING PROTEIN"/>
    <property type="match status" value="1"/>
</dbReference>
<evidence type="ECO:0000256" key="1">
    <source>
        <dbReference type="ARBA" id="ARBA00004651"/>
    </source>
</evidence>
<keyword evidence="9" id="KW-1185">Reference proteome</keyword>
<dbReference type="RefSeq" id="WP_013864614.1">
    <property type="nucleotide sequence ID" value="NC_015635.1"/>
</dbReference>
<dbReference type="AlphaFoldDB" id="F5XPC8"/>
<evidence type="ECO:0000256" key="7">
    <source>
        <dbReference type="SAM" id="Phobius"/>
    </source>
</evidence>
<dbReference type="STRING" id="1032480.MLP_37540"/>
<gene>
    <name evidence="8" type="ordered locus">MLP_37540</name>
</gene>
<feature type="transmembrane region" description="Helical" evidence="7">
    <location>
        <begin position="258"/>
        <end position="276"/>
    </location>
</feature>
<keyword evidence="4 7" id="KW-0812">Transmembrane</keyword>
<protein>
    <submittedName>
        <fullName evidence="8">Putative major facilitator superfamily transporter</fullName>
    </submittedName>
</protein>
<evidence type="ECO:0000256" key="6">
    <source>
        <dbReference type="ARBA" id="ARBA00023136"/>
    </source>
</evidence>
<evidence type="ECO:0000256" key="4">
    <source>
        <dbReference type="ARBA" id="ARBA00022692"/>
    </source>
</evidence>
<dbReference type="InterPro" id="IPR036259">
    <property type="entry name" value="MFS_trans_sf"/>
</dbReference>
<dbReference type="Gene3D" id="1.20.1250.20">
    <property type="entry name" value="MFS general substrate transporter like domains"/>
    <property type="match status" value="1"/>
</dbReference>
<feature type="transmembrane region" description="Helical" evidence="7">
    <location>
        <begin position="45"/>
        <end position="65"/>
    </location>
</feature>
<evidence type="ECO:0000256" key="5">
    <source>
        <dbReference type="ARBA" id="ARBA00022989"/>
    </source>
</evidence>
<keyword evidence="2" id="KW-0813">Transport</keyword>
<dbReference type="EMBL" id="AP012204">
    <property type="protein sequence ID" value="BAK36768.1"/>
    <property type="molecule type" value="Genomic_DNA"/>
</dbReference>
<keyword evidence="3" id="KW-1003">Cell membrane</keyword>
<feature type="transmembrane region" description="Helical" evidence="7">
    <location>
        <begin position="288"/>
        <end position="305"/>
    </location>
</feature>
<dbReference type="eggNOG" id="COG2814">
    <property type="taxonomic scope" value="Bacteria"/>
</dbReference>
<proteinExistence type="predicted"/>
<keyword evidence="6 7" id="KW-0472">Membrane</keyword>
<evidence type="ECO:0000313" key="8">
    <source>
        <dbReference type="EMBL" id="BAK36768.1"/>
    </source>
</evidence>
<dbReference type="Pfam" id="PF05977">
    <property type="entry name" value="MFS_3"/>
    <property type="match status" value="1"/>
</dbReference>
<accession>F5XPC8</accession>
<dbReference type="SUPFAM" id="SSF103473">
    <property type="entry name" value="MFS general substrate transporter"/>
    <property type="match status" value="1"/>
</dbReference>
<dbReference type="GO" id="GO:0005886">
    <property type="term" value="C:plasma membrane"/>
    <property type="evidence" value="ECO:0007669"/>
    <property type="project" value="UniProtKB-SubCell"/>
</dbReference>
<dbReference type="Proteomes" id="UP000007947">
    <property type="component" value="Chromosome"/>
</dbReference>
<evidence type="ECO:0000313" key="9">
    <source>
        <dbReference type="Proteomes" id="UP000007947"/>
    </source>
</evidence>
<dbReference type="CDD" id="cd06173">
    <property type="entry name" value="MFS_MefA_like"/>
    <property type="match status" value="1"/>
</dbReference>
<comment type="subcellular location">
    <subcellularLocation>
        <location evidence="1">Cell membrane</location>
        <topology evidence="1">Multi-pass membrane protein</topology>
    </subcellularLocation>
</comment>
<feature type="transmembrane region" description="Helical" evidence="7">
    <location>
        <begin position="377"/>
        <end position="395"/>
    </location>
</feature>
<keyword evidence="5 7" id="KW-1133">Transmembrane helix</keyword>
<dbReference type="OrthoDB" id="145388at2"/>
<sequence>MVRMSGPFRVLWLTTASANLGDGVVLTALPLIALAAGASAAEVALVATVATVAWPFVGLHAGWVVDRVSVGRLLLAANMMRAGALALLTWAIVADVTALPAVFAAALVYGVAETVVDTAITASVPRLVTAPLLTGANSRLEATANTLNAFAGPPLAGALVSVSATLAAATGSALYAVTALGCVFLLRTLRRRSQREPRKPSTDQGRVRDGLVFLWRHPVLRPLTAFTATMNLVWSAWLAVFVVYAVDPGPLALSPVGYGWLIAAMSIGGIAAAILIPKLRRIVSVPTLLFADLVGTVLLVLPAAIGAPLWAIASGIVLAGAGSSVWRILVAVIRQEQTPGALLGRVYSASRVISWGALPVGSALAAVLANWTGVQSVLTTSSILAVGTAASFPLLRMRTRIASMNTPESA</sequence>
<organism evidence="8 9">
    <name type="scientific">Microlunatus phosphovorus (strain ATCC 700054 / DSM 10555 / JCM 9379 / NBRC 101784 / NCIMB 13414 / VKM Ac-1990 / NM-1)</name>
    <dbReference type="NCBI Taxonomy" id="1032480"/>
    <lineage>
        <taxon>Bacteria</taxon>
        <taxon>Bacillati</taxon>
        <taxon>Actinomycetota</taxon>
        <taxon>Actinomycetes</taxon>
        <taxon>Propionibacteriales</taxon>
        <taxon>Propionibacteriaceae</taxon>
        <taxon>Microlunatus</taxon>
    </lineage>
</organism>